<feature type="coiled-coil region" evidence="2">
    <location>
        <begin position="194"/>
        <end position="242"/>
    </location>
</feature>
<dbReference type="Pfam" id="PF01076">
    <property type="entry name" value="Mob_Pre"/>
    <property type="match status" value="1"/>
</dbReference>
<accession>A0ABT8EED2</accession>
<dbReference type="Proteomes" id="UP001168694">
    <property type="component" value="Unassembled WGS sequence"/>
</dbReference>
<evidence type="ECO:0000313" key="4">
    <source>
        <dbReference type="Proteomes" id="UP001168694"/>
    </source>
</evidence>
<evidence type="ECO:0000256" key="1">
    <source>
        <dbReference type="ARBA" id="ARBA00010657"/>
    </source>
</evidence>
<keyword evidence="2" id="KW-0175">Coiled coil</keyword>
<evidence type="ECO:0000256" key="2">
    <source>
        <dbReference type="SAM" id="Coils"/>
    </source>
</evidence>
<gene>
    <name evidence="3" type="primary">mobV</name>
    <name evidence="3" type="ORF">QYF49_25565</name>
</gene>
<evidence type="ECO:0000313" key="3">
    <source>
        <dbReference type="EMBL" id="MDN4076292.1"/>
    </source>
</evidence>
<organism evidence="3 4">
    <name type="scientific">Fictibacillus terranigra</name>
    <dbReference type="NCBI Taxonomy" id="3058424"/>
    <lineage>
        <taxon>Bacteria</taxon>
        <taxon>Bacillati</taxon>
        <taxon>Bacillota</taxon>
        <taxon>Bacilli</taxon>
        <taxon>Bacillales</taxon>
        <taxon>Fictibacillaceae</taxon>
        <taxon>Fictibacillus</taxon>
    </lineage>
</organism>
<protein>
    <submittedName>
        <fullName evidence="3">MobV family relaxase</fullName>
    </submittedName>
</protein>
<feature type="coiled-coil region" evidence="2">
    <location>
        <begin position="271"/>
        <end position="322"/>
    </location>
</feature>
<dbReference type="InterPro" id="IPR001668">
    <property type="entry name" value="Mob_Pre"/>
</dbReference>
<comment type="similarity">
    <text evidence="1">Belongs to the plasmid mobilization pre family.</text>
</comment>
<keyword evidence="4" id="KW-1185">Reference proteome</keyword>
<dbReference type="RefSeq" id="WP_290402381.1">
    <property type="nucleotide sequence ID" value="NZ_JAUHLN010000015.1"/>
</dbReference>
<dbReference type="CDD" id="cd17242">
    <property type="entry name" value="MobM_relaxase"/>
    <property type="match status" value="1"/>
</dbReference>
<name>A0ABT8EED2_9BACL</name>
<dbReference type="NCBIfam" id="NF041497">
    <property type="entry name" value="MobV"/>
    <property type="match status" value="1"/>
</dbReference>
<sequence>MSFAVCHMEKYKRQDVKGIQFHNQRERESHTNSDIKRDQSHLNYDLLHPEKVDYTQLLKQQLKDRVQTNKKIRKDAVMLCSFLITSDKPFFEGLSPDEEQRFFKESLAFFQNRYGSENIVYATVHKDEKTPHMHVGMIPITEDGRLAAKSFFGKKTELKQVQDQFHHHLTQAGFSLERGLSSDRKHLETARFKAQTTRDEIKTLESTLTEKQHQKKELEATIQEVEERLTVLEGDLRDVSEHGKLISRIEAKKPMMSRESVLIKQEDFVSLQLMAKKVPILARQANQLENENESLKEKVSGLEFQKDTLKKENNKLKTMLNKVQHFFKQHDLFSKFDEFLQRFSKEKDQKIDLDR</sequence>
<proteinExistence type="inferred from homology"/>
<comment type="caution">
    <text evidence="3">The sequence shown here is derived from an EMBL/GenBank/DDBJ whole genome shotgun (WGS) entry which is preliminary data.</text>
</comment>
<dbReference type="EMBL" id="JAUHLN010000015">
    <property type="protein sequence ID" value="MDN4076292.1"/>
    <property type="molecule type" value="Genomic_DNA"/>
</dbReference>
<dbReference type="Gene3D" id="3.30.930.30">
    <property type="match status" value="1"/>
</dbReference>
<reference evidence="3" key="1">
    <citation type="submission" date="2023-06" db="EMBL/GenBank/DDBJ databases">
        <title>Draft Genome Sequences of Representative Paenibacillus Polymyxa, Bacillus cereus, Fictibacillus sp., and Brevibacillus agri Strains Isolated from Amazonian Dark Earth.</title>
        <authorList>
            <person name="Pellegrinetti T.A."/>
            <person name="Cunha I.C.M."/>
            <person name="Chaves M.G."/>
            <person name="Freitas A.S."/>
            <person name="Silva A.V.R."/>
            <person name="Tsai S.M."/>
            <person name="Mendes L.W."/>
        </authorList>
    </citation>
    <scope>NUCLEOTIDE SEQUENCE</scope>
    <source>
        <strain evidence="3">CENA-BCM004</strain>
    </source>
</reference>